<protein>
    <submittedName>
        <fullName evidence="1">Tetratricopeptide repeat protein</fullName>
    </submittedName>
</protein>
<accession>A0ABV9YPH3</accession>
<organism evidence="1 2">
    <name type="scientific">Actinomycetospora atypica</name>
    <dbReference type="NCBI Taxonomy" id="1290095"/>
    <lineage>
        <taxon>Bacteria</taxon>
        <taxon>Bacillati</taxon>
        <taxon>Actinomycetota</taxon>
        <taxon>Actinomycetes</taxon>
        <taxon>Pseudonocardiales</taxon>
        <taxon>Pseudonocardiaceae</taxon>
        <taxon>Actinomycetospora</taxon>
    </lineage>
</organism>
<sequence length="118" mass="12848">MSTTALNWTVEGPVTPADRWIRATFLFDLHDYITAARELEALAADEPATAAVRLLLARAYYHSAQLGRAEQTLRDLLADAPSDGYAHLLLGRTLQRGSRHDEATPHLRLAAAMGVAPA</sequence>
<evidence type="ECO:0000313" key="2">
    <source>
        <dbReference type="Proteomes" id="UP001595947"/>
    </source>
</evidence>
<reference evidence="2" key="1">
    <citation type="journal article" date="2019" name="Int. J. Syst. Evol. Microbiol.">
        <title>The Global Catalogue of Microorganisms (GCM) 10K type strain sequencing project: providing services to taxonomists for standard genome sequencing and annotation.</title>
        <authorList>
            <consortium name="The Broad Institute Genomics Platform"/>
            <consortium name="The Broad Institute Genome Sequencing Center for Infectious Disease"/>
            <person name="Wu L."/>
            <person name="Ma J."/>
        </authorList>
    </citation>
    <scope>NUCLEOTIDE SEQUENCE [LARGE SCALE GENOMIC DNA]</scope>
    <source>
        <strain evidence="2">CGMCC 4.7093</strain>
    </source>
</reference>
<proteinExistence type="predicted"/>
<dbReference type="Proteomes" id="UP001595947">
    <property type="component" value="Unassembled WGS sequence"/>
</dbReference>
<dbReference type="Gene3D" id="1.25.40.10">
    <property type="entry name" value="Tetratricopeptide repeat domain"/>
    <property type="match status" value="1"/>
</dbReference>
<dbReference type="RefSeq" id="WP_378037190.1">
    <property type="nucleotide sequence ID" value="NZ_JBHSIV010000017.1"/>
</dbReference>
<gene>
    <name evidence="1" type="ORF">ACFPBZ_16605</name>
</gene>
<name>A0ABV9YPH3_9PSEU</name>
<evidence type="ECO:0000313" key="1">
    <source>
        <dbReference type="EMBL" id="MFC5063842.1"/>
    </source>
</evidence>
<dbReference type="Pfam" id="PF14559">
    <property type="entry name" value="TPR_19"/>
    <property type="match status" value="1"/>
</dbReference>
<dbReference type="SUPFAM" id="SSF48452">
    <property type="entry name" value="TPR-like"/>
    <property type="match status" value="1"/>
</dbReference>
<comment type="caution">
    <text evidence="1">The sequence shown here is derived from an EMBL/GenBank/DDBJ whole genome shotgun (WGS) entry which is preliminary data.</text>
</comment>
<dbReference type="EMBL" id="JBHSIV010000017">
    <property type="protein sequence ID" value="MFC5063842.1"/>
    <property type="molecule type" value="Genomic_DNA"/>
</dbReference>
<dbReference type="InterPro" id="IPR011990">
    <property type="entry name" value="TPR-like_helical_dom_sf"/>
</dbReference>
<keyword evidence="2" id="KW-1185">Reference proteome</keyword>